<dbReference type="PANTHER" id="PTHR46169">
    <property type="entry name" value="DNA REPLICATION-RELATED ELEMENT FACTOR, ISOFORM A"/>
    <property type="match status" value="1"/>
</dbReference>
<dbReference type="PANTHER" id="PTHR46169:SF25">
    <property type="entry name" value="ZINC FINGER BED DOMAIN-CONTAINING PROTEIN 1-LIKE-RELATED"/>
    <property type="match status" value="1"/>
</dbReference>
<protein>
    <submittedName>
        <fullName evidence="2">Zinc finger BED domain-containing protein 4</fullName>
    </submittedName>
</protein>
<dbReference type="InterPro" id="IPR012337">
    <property type="entry name" value="RNaseH-like_sf"/>
</dbReference>
<keyword evidence="3" id="KW-1185">Reference proteome</keyword>
<comment type="caution">
    <text evidence="2">The sequence shown here is derived from an EMBL/GenBank/DDBJ whole genome shotgun (WGS) entry which is preliminary data.</text>
</comment>
<dbReference type="GO" id="GO:0005634">
    <property type="term" value="C:nucleus"/>
    <property type="evidence" value="ECO:0007669"/>
    <property type="project" value="TreeGrafter"/>
</dbReference>
<dbReference type="SUPFAM" id="SSF53098">
    <property type="entry name" value="Ribonuclease H-like"/>
    <property type="match status" value="1"/>
</dbReference>
<dbReference type="OrthoDB" id="1607513at2759"/>
<evidence type="ECO:0000313" key="2">
    <source>
        <dbReference type="EMBL" id="ROL40936.1"/>
    </source>
</evidence>
<sequence length="534" mass="62514">MGEVAVCKTKRALQIKVPVANDLHRGSRHRYLPRDTFTPLPYRRVYGRQRGSEKGRKWLHGMAICAQQTRPHNQQELTTQRGHGSNVKTLLNIIIKDLQPLNAVKGSHLAQILQPSLNVPFWIRNELQNLYRDKRLEVQKAVNNVTNLTLSAELWNSSEEMFYLTVSCHLINENWELKSYVLDTAHLLTDHTAERAVEQLLRISNEWNVTEKTEFVVTNVNGIRKVHNNRCRWTYISCFAYTLDKVFKETIMSSDWEPLLRKCQQIVAFFHQNEKASQKLQEYRDSLHLERKELTQSSGLKWFPTLHMLKNILVLWPAIFKVFVDKRVEDLCLNENERKIVENIVAVLNILKDVTQEIGKEGFSPISNIIPLVQMLQERLRNLMMMENRIAKRLSEKCDYHIGSIKHNLWFRVCTALDPGYKARVLRDAGIEDVTAEIRRHIRGETHTYDTESEESVWQKYWKLTGISVNALKFWKTKEEFQKLATVARKYLTVVSTAIPMERVHQPHKSQIVNRRNCLEPENLNMILFLNSNQ</sequence>
<evidence type="ECO:0000259" key="1">
    <source>
        <dbReference type="Pfam" id="PF05699"/>
    </source>
</evidence>
<dbReference type="GO" id="GO:0046983">
    <property type="term" value="F:protein dimerization activity"/>
    <property type="evidence" value="ECO:0007669"/>
    <property type="project" value="InterPro"/>
</dbReference>
<dbReference type="GO" id="GO:0006357">
    <property type="term" value="P:regulation of transcription by RNA polymerase II"/>
    <property type="evidence" value="ECO:0007669"/>
    <property type="project" value="TreeGrafter"/>
</dbReference>
<organism evidence="2 3">
    <name type="scientific">Anabarilius grahami</name>
    <name type="common">Kanglang fish</name>
    <name type="synonym">Barilius grahami</name>
    <dbReference type="NCBI Taxonomy" id="495550"/>
    <lineage>
        <taxon>Eukaryota</taxon>
        <taxon>Metazoa</taxon>
        <taxon>Chordata</taxon>
        <taxon>Craniata</taxon>
        <taxon>Vertebrata</taxon>
        <taxon>Euteleostomi</taxon>
        <taxon>Actinopterygii</taxon>
        <taxon>Neopterygii</taxon>
        <taxon>Teleostei</taxon>
        <taxon>Ostariophysi</taxon>
        <taxon>Cypriniformes</taxon>
        <taxon>Xenocyprididae</taxon>
        <taxon>Xenocypridinae</taxon>
        <taxon>Xenocypridinae incertae sedis</taxon>
        <taxon>Anabarilius</taxon>
    </lineage>
</organism>
<dbReference type="EMBL" id="RJVU01053113">
    <property type="protein sequence ID" value="ROL40936.1"/>
    <property type="molecule type" value="Genomic_DNA"/>
</dbReference>
<accession>A0A3N0Y3Z1</accession>
<dbReference type="InterPro" id="IPR052717">
    <property type="entry name" value="Vacuolar_transposase_reg"/>
</dbReference>
<dbReference type="Proteomes" id="UP000281406">
    <property type="component" value="Unassembled WGS sequence"/>
</dbReference>
<gene>
    <name evidence="2" type="ORF">DPX16_23798</name>
</gene>
<dbReference type="AlphaFoldDB" id="A0A3N0Y3Z1"/>
<name>A0A3N0Y3Z1_ANAGA</name>
<feature type="domain" description="HAT C-terminal dimerisation" evidence="1">
    <location>
        <begin position="455"/>
        <end position="533"/>
    </location>
</feature>
<evidence type="ECO:0000313" key="3">
    <source>
        <dbReference type="Proteomes" id="UP000281406"/>
    </source>
</evidence>
<dbReference type="Pfam" id="PF05699">
    <property type="entry name" value="Dimer_Tnp_hAT"/>
    <property type="match status" value="1"/>
</dbReference>
<dbReference type="InterPro" id="IPR008906">
    <property type="entry name" value="HATC_C_dom"/>
</dbReference>
<proteinExistence type="predicted"/>
<reference evidence="2 3" key="1">
    <citation type="submission" date="2018-10" db="EMBL/GenBank/DDBJ databases">
        <title>Genome assembly for a Yunnan-Guizhou Plateau 3E fish, Anabarilius grahami (Regan), and its evolutionary and genetic applications.</title>
        <authorList>
            <person name="Jiang W."/>
        </authorList>
    </citation>
    <scope>NUCLEOTIDE SEQUENCE [LARGE SCALE GENOMIC DNA]</scope>
    <source>
        <strain evidence="2">AG-KIZ</strain>
        <tissue evidence="2">Muscle</tissue>
    </source>
</reference>